<dbReference type="SUPFAM" id="SSF46785">
    <property type="entry name" value="Winged helix' DNA-binding domain"/>
    <property type="match status" value="1"/>
</dbReference>
<dbReference type="InterPro" id="IPR006199">
    <property type="entry name" value="LexA_DNA-bd_dom"/>
</dbReference>
<comment type="caution">
    <text evidence="2">The sequence shown here is derived from an EMBL/GenBank/DDBJ whole genome shotgun (WGS) entry which is preliminary data.</text>
</comment>
<evidence type="ECO:0000313" key="2">
    <source>
        <dbReference type="EMBL" id="MRX54864.1"/>
    </source>
</evidence>
<dbReference type="GO" id="GO:0006508">
    <property type="term" value="P:proteolysis"/>
    <property type="evidence" value="ECO:0007669"/>
    <property type="project" value="InterPro"/>
</dbReference>
<dbReference type="RefSeq" id="WP_154318816.1">
    <property type="nucleotide sequence ID" value="NZ_CAJGAA010000002.1"/>
</dbReference>
<dbReference type="Pfam" id="PF01726">
    <property type="entry name" value="LexA_DNA_bind"/>
    <property type="match status" value="1"/>
</dbReference>
<protein>
    <submittedName>
        <fullName evidence="2">Transcriptional regulator</fullName>
    </submittedName>
</protein>
<gene>
    <name evidence="2" type="ORF">GJU41_12850</name>
</gene>
<proteinExistence type="predicted"/>
<dbReference type="InterPro" id="IPR036388">
    <property type="entry name" value="WH-like_DNA-bd_sf"/>
</dbReference>
<sequence length="77" mass="8807">MRSNKLTNKQTEVLAAIINFIDNGGLPPTYRDLMSILNLKSPSTIKTHLDQLKYKGYITWEPGLPRTLRIIKHEKTA</sequence>
<dbReference type="Gene3D" id="1.10.10.10">
    <property type="entry name" value="Winged helix-like DNA-binding domain superfamily/Winged helix DNA-binding domain"/>
    <property type="match status" value="1"/>
</dbReference>
<dbReference type="Proteomes" id="UP000441585">
    <property type="component" value="Unassembled WGS sequence"/>
</dbReference>
<evidence type="ECO:0000313" key="3">
    <source>
        <dbReference type="Proteomes" id="UP000441585"/>
    </source>
</evidence>
<organism evidence="2 3">
    <name type="scientific">Metabacillus idriensis</name>
    <dbReference type="NCBI Taxonomy" id="324768"/>
    <lineage>
        <taxon>Bacteria</taxon>
        <taxon>Bacillati</taxon>
        <taxon>Bacillota</taxon>
        <taxon>Bacilli</taxon>
        <taxon>Bacillales</taxon>
        <taxon>Bacillaceae</taxon>
        <taxon>Metabacillus</taxon>
    </lineage>
</organism>
<reference evidence="2 3" key="1">
    <citation type="submission" date="2019-11" db="EMBL/GenBank/DDBJ databases">
        <title>Bacillus idriensis genome.</title>
        <authorList>
            <person name="Konopka E.N."/>
            <person name="Newman J.D."/>
        </authorList>
    </citation>
    <scope>NUCLEOTIDE SEQUENCE [LARGE SCALE GENOMIC DNA]</scope>
    <source>
        <strain evidence="2 3">DSM 19097</strain>
    </source>
</reference>
<keyword evidence="3" id="KW-1185">Reference proteome</keyword>
<dbReference type="AlphaFoldDB" id="A0A6I2MBZ0"/>
<feature type="domain" description="LexA repressor DNA-binding" evidence="1">
    <location>
        <begin position="4"/>
        <end position="67"/>
    </location>
</feature>
<dbReference type="GO" id="GO:0004252">
    <property type="term" value="F:serine-type endopeptidase activity"/>
    <property type="evidence" value="ECO:0007669"/>
    <property type="project" value="InterPro"/>
</dbReference>
<dbReference type="EMBL" id="WKKF01000002">
    <property type="protein sequence ID" value="MRX54864.1"/>
    <property type="molecule type" value="Genomic_DNA"/>
</dbReference>
<evidence type="ECO:0000259" key="1">
    <source>
        <dbReference type="Pfam" id="PF01726"/>
    </source>
</evidence>
<accession>A0A6I2MBZ0</accession>
<dbReference type="InterPro" id="IPR036390">
    <property type="entry name" value="WH_DNA-bd_sf"/>
</dbReference>
<name>A0A6I2MBZ0_9BACI</name>